<evidence type="ECO:0000313" key="1">
    <source>
        <dbReference type="EMBL" id="GAF70329.1"/>
    </source>
</evidence>
<feature type="non-terminal residue" evidence="1">
    <location>
        <position position="1"/>
    </location>
</feature>
<accession>X0RND0</accession>
<gene>
    <name evidence="1" type="ORF">S01H1_17241</name>
</gene>
<dbReference type="AlphaFoldDB" id="X0RND0"/>
<protein>
    <submittedName>
        <fullName evidence="1">Uncharacterized protein</fullName>
    </submittedName>
</protein>
<organism evidence="1">
    <name type="scientific">marine sediment metagenome</name>
    <dbReference type="NCBI Taxonomy" id="412755"/>
    <lineage>
        <taxon>unclassified sequences</taxon>
        <taxon>metagenomes</taxon>
        <taxon>ecological metagenomes</taxon>
    </lineage>
</organism>
<dbReference type="EMBL" id="BARS01009137">
    <property type="protein sequence ID" value="GAF70329.1"/>
    <property type="molecule type" value="Genomic_DNA"/>
</dbReference>
<reference evidence="1" key="1">
    <citation type="journal article" date="2014" name="Front. Microbiol.">
        <title>High frequency of phylogenetically diverse reductive dehalogenase-homologous genes in deep subseafloor sedimentary metagenomes.</title>
        <authorList>
            <person name="Kawai M."/>
            <person name="Futagami T."/>
            <person name="Toyoda A."/>
            <person name="Takaki Y."/>
            <person name="Nishi S."/>
            <person name="Hori S."/>
            <person name="Arai W."/>
            <person name="Tsubouchi T."/>
            <person name="Morono Y."/>
            <person name="Uchiyama I."/>
            <person name="Ito T."/>
            <person name="Fujiyama A."/>
            <person name="Inagaki F."/>
            <person name="Takami H."/>
        </authorList>
    </citation>
    <scope>NUCLEOTIDE SEQUENCE</scope>
    <source>
        <strain evidence="1">Expedition CK06-06</strain>
    </source>
</reference>
<sequence>DHSVDFAFLDGGHSIATVQNDYAKSITSKVIVFDDYFTHDHSGNIPDAPHLGTNVVVDNILDKAKWIFPSTDPVREGGITHLAVIVNEGQPPHNKDVLLVPLLMSP</sequence>
<name>X0RND0_9ZZZZ</name>
<proteinExistence type="predicted"/>
<comment type="caution">
    <text evidence="1">The sequence shown here is derived from an EMBL/GenBank/DDBJ whole genome shotgun (WGS) entry which is preliminary data.</text>
</comment>